<organism evidence="2 3">
    <name type="scientific">Desulfurella multipotens</name>
    <dbReference type="NCBI Taxonomy" id="79269"/>
    <lineage>
        <taxon>Bacteria</taxon>
        <taxon>Pseudomonadati</taxon>
        <taxon>Campylobacterota</taxon>
        <taxon>Desulfurellia</taxon>
        <taxon>Desulfurellales</taxon>
        <taxon>Desulfurellaceae</taxon>
        <taxon>Desulfurella</taxon>
    </lineage>
</organism>
<protein>
    <recommendedName>
        <fullName evidence="1">DUF374 domain-containing protein</fullName>
    </recommendedName>
</protein>
<evidence type="ECO:0000313" key="3">
    <source>
        <dbReference type="Proteomes" id="UP000199411"/>
    </source>
</evidence>
<gene>
    <name evidence="2" type="ORF">SAMN05660835_00700</name>
</gene>
<feature type="domain" description="DUF374" evidence="1">
    <location>
        <begin position="52"/>
        <end position="117"/>
    </location>
</feature>
<dbReference type="AlphaFoldDB" id="A0A1G6KVB4"/>
<reference evidence="3" key="1">
    <citation type="submission" date="2016-10" db="EMBL/GenBank/DDBJ databases">
        <authorList>
            <person name="Varghese N."/>
            <person name="Submissions S."/>
        </authorList>
    </citation>
    <scope>NUCLEOTIDE SEQUENCE [LARGE SCALE GENOMIC DNA]</scope>
    <source>
        <strain evidence="3">DSM 8415</strain>
    </source>
</reference>
<name>A0A1G6KVB4_9BACT</name>
<sequence>MKAFVFYIFLRFYRLFLRINVVEEYPIKSINSPIIYAFWHESILFLPFVYLGNNLSVLISTHKDGRLASDVIKYFKMGTIGGSVNRNPKKAFLEMLKLIKNQACDIGITPDGPRGPRRKAKLGVLELAYFSGHPIVPIAFEPKSAWRLNSWDRFAIPKPFSSVTFIYKKPIYVKTKEEIKSKVAELESKLNNEEY</sequence>
<keyword evidence="3" id="KW-1185">Reference proteome</keyword>
<dbReference type="RefSeq" id="WP_092128156.1">
    <property type="nucleotide sequence ID" value="NZ_FMYU01000004.1"/>
</dbReference>
<accession>A0A1G6KVB4</accession>
<proteinExistence type="predicted"/>
<evidence type="ECO:0000259" key="1">
    <source>
        <dbReference type="Pfam" id="PF04028"/>
    </source>
</evidence>
<evidence type="ECO:0000313" key="2">
    <source>
        <dbReference type="EMBL" id="SDC34883.1"/>
    </source>
</evidence>
<dbReference type="CDD" id="cd07983">
    <property type="entry name" value="LPLAT_DUF374-like"/>
    <property type="match status" value="1"/>
</dbReference>
<dbReference type="Pfam" id="PF04028">
    <property type="entry name" value="DUF374"/>
    <property type="match status" value="1"/>
</dbReference>
<dbReference type="EMBL" id="FMYU01000004">
    <property type="protein sequence ID" value="SDC34883.1"/>
    <property type="molecule type" value="Genomic_DNA"/>
</dbReference>
<dbReference type="Proteomes" id="UP000199411">
    <property type="component" value="Unassembled WGS sequence"/>
</dbReference>
<dbReference type="OrthoDB" id="9810508at2"/>
<dbReference type="InterPro" id="IPR007172">
    <property type="entry name" value="DUF374"/>
</dbReference>